<dbReference type="Proteomes" id="UP000030754">
    <property type="component" value="Unassembled WGS sequence"/>
</dbReference>
<reference evidence="1" key="1">
    <citation type="submission" date="2013-10" db="EMBL/GenBank/DDBJ databases">
        <title>Genomic analysis of the causative agents of coccidiosis in chickens.</title>
        <authorList>
            <person name="Reid A.J."/>
            <person name="Blake D."/>
            <person name="Billington K."/>
            <person name="Browne H."/>
            <person name="Dunn M."/>
            <person name="Hung S."/>
            <person name="Kawahara F."/>
            <person name="Miranda-Saavedra D."/>
            <person name="Mourier T."/>
            <person name="Nagra H."/>
            <person name="Otto T.D."/>
            <person name="Rawlings N."/>
            <person name="Sanchez A."/>
            <person name="Sanders M."/>
            <person name="Subramaniam C."/>
            <person name="Tay Y."/>
            <person name="Dear P."/>
            <person name="Doerig C."/>
            <person name="Gruber A."/>
            <person name="Parkinson J."/>
            <person name="Shirley M."/>
            <person name="Wan K.L."/>
            <person name="Berriman M."/>
            <person name="Tomley F."/>
            <person name="Pain A."/>
        </authorList>
    </citation>
    <scope>NUCLEOTIDE SEQUENCE [LARGE SCALE GENOMIC DNA]</scope>
    <source>
        <strain evidence="1">Houghton</strain>
    </source>
</reference>
<evidence type="ECO:0000313" key="2">
    <source>
        <dbReference type="Proteomes" id="UP000030754"/>
    </source>
</evidence>
<evidence type="ECO:0000313" key="1">
    <source>
        <dbReference type="EMBL" id="CDJ69951.1"/>
    </source>
</evidence>
<dbReference type="AlphaFoldDB" id="U6N7T4"/>
<accession>U6N7T4</accession>
<dbReference type="OrthoDB" id="346405at2759"/>
<sequence length="122" mass="13377">MLLFKDEQPQKLFEAFAQGSSSRAAQLLALQSQAAGEQPTITVRATEPPPLPIQPGGDRNPALLTAHVRRDMALRAYRATQTPEERRMMLEGGFLREQKPLAAATSSEVQGLMEAMTVGFRV</sequence>
<name>U6N7T4_9EIME</name>
<protein>
    <submittedName>
        <fullName evidence="1">Uncharacterized protein</fullName>
    </submittedName>
</protein>
<dbReference type="VEuPathDB" id="ToxoDB:ENH_00076260"/>
<gene>
    <name evidence="1" type="ORF">ENH_00076260</name>
</gene>
<dbReference type="GeneID" id="25477756"/>
<reference evidence="1" key="2">
    <citation type="submission" date="2013-10" db="EMBL/GenBank/DDBJ databases">
        <authorList>
            <person name="Aslett M."/>
        </authorList>
    </citation>
    <scope>NUCLEOTIDE SEQUENCE [LARGE SCALE GENOMIC DNA]</scope>
    <source>
        <strain evidence="1">Houghton</strain>
    </source>
</reference>
<keyword evidence="2" id="KW-1185">Reference proteome</keyword>
<dbReference type="EMBL" id="HG725841">
    <property type="protein sequence ID" value="CDJ69951.1"/>
    <property type="molecule type" value="Genomic_DNA"/>
</dbReference>
<proteinExistence type="predicted"/>
<organism evidence="1 2">
    <name type="scientific">Eimeria necatrix</name>
    <dbReference type="NCBI Taxonomy" id="51315"/>
    <lineage>
        <taxon>Eukaryota</taxon>
        <taxon>Sar</taxon>
        <taxon>Alveolata</taxon>
        <taxon>Apicomplexa</taxon>
        <taxon>Conoidasida</taxon>
        <taxon>Coccidia</taxon>
        <taxon>Eucoccidiorida</taxon>
        <taxon>Eimeriorina</taxon>
        <taxon>Eimeriidae</taxon>
        <taxon>Eimeria</taxon>
    </lineage>
</organism>
<dbReference type="RefSeq" id="XP_013438417.1">
    <property type="nucleotide sequence ID" value="XM_013582963.1"/>
</dbReference>